<dbReference type="GO" id="GO:0004252">
    <property type="term" value="F:serine-type endopeptidase activity"/>
    <property type="evidence" value="ECO:0007669"/>
    <property type="project" value="InterPro"/>
</dbReference>
<feature type="region of interest" description="Disordered" evidence="7">
    <location>
        <begin position="51"/>
        <end position="80"/>
    </location>
</feature>
<dbReference type="AlphaFoldDB" id="A0AA38HER1"/>
<evidence type="ECO:0000256" key="4">
    <source>
        <dbReference type="ARBA" id="ARBA00022801"/>
    </source>
</evidence>
<keyword evidence="4" id="KW-0378">Hydrolase</keyword>
<evidence type="ECO:0000256" key="6">
    <source>
        <dbReference type="ARBA" id="ARBA00023136"/>
    </source>
</evidence>
<dbReference type="GeneID" id="77727526"/>
<evidence type="ECO:0000259" key="9">
    <source>
        <dbReference type="Pfam" id="PF01694"/>
    </source>
</evidence>
<keyword evidence="5 8" id="KW-1133">Transmembrane helix</keyword>
<keyword evidence="3 8" id="KW-0812">Transmembrane</keyword>
<dbReference type="Pfam" id="PF01694">
    <property type="entry name" value="Rhomboid"/>
    <property type="match status" value="1"/>
</dbReference>
<evidence type="ECO:0000256" key="5">
    <source>
        <dbReference type="ARBA" id="ARBA00022989"/>
    </source>
</evidence>
<reference evidence="10" key="1">
    <citation type="journal article" date="2022" name="G3 (Bethesda)">
        <title>High quality genome of the basidiomycete yeast Dioszegia hungarica PDD-24b-2 isolated from cloud water.</title>
        <authorList>
            <person name="Jarrige D."/>
            <person name="Haridas S."/>
            <person name="Bleykasten-Grosshans C."/>
            <person name="Joly M."/>
            <person name="Nadalig T."/>
            <person name="Sancelme M."/>
            <person name="Vuilleumier S."/>
            <person name="Grigoriev I.V."/>
            <person name="Amato P."/>
            <person name="Bringel F."/>
        </authorList>
    </citation>
    <scope>NUCLEOTIDE SEQUENCE</scope>
    <source>
        <strain evidence="10">PDD-24b-2</strain>
    </source>
</reference>
<comment type="subcellular location">
    <subcellularLocation>
        <location evidence="1">Membrane</location>
        <topology evidence="1">Multi-pass membrane protein</topology>
    </subcellularLocation>
</comment>
<feature type="transmembrane region" description="Helical" evidence="8">
    <location>
        <begin position="147"/>
        <end position="166"/>
    </location>
</feature>
<accession>A0AA38HER1</accession>
<gene>
    <name evidence="10" type="ORF">MKK02DRAFT_31543</name>
</gene>
<evidence type="ECO:0000256" key="7">
    <source>
        <dbReference type="SAM" id="MobiDB-lite"/>
    </source>
</evidence>
<dbReference type="InterPro" id="IPR050925">
    <property type="entry name" value="Rhomboid_protease_S54"/>
</dbReference>
<dbReference type="RefSeq" id="XP_052947806.1">
    <property type="nucleotide sequence ID" value="XM_053088321.1"/>
</dbReference>
<dbReference type="Proteomes" id="UP001164286">
    <property type="component" value="Unassembled WGS sequence"/>
</dbReference>
<dbReference type="Gene3D" id="1.20.1540.10">
    <property type="entry name" value="Rhomboid-like"/>
    <property type="match status" value="1"/>
</dbReference>
<dbReference type="EMBL" id="JAKWFO010000003">
    <property type="protein sequence ID" value="KAI9638029.1"/>
    <property type="molecule type" value="Genomic_DNA"/>
</dbReference>
<keyword evidence="11" id="KW-1185">Reference proteome</keyword>
<evidence type="ECO:0000313" key="10">
    <source>
        <dbReference type="EMBL" id="KAI9638029.1"/>
    </source>
</evidence>
<dbReference type="SUPFAM" id="SSF144091">
    <property type="entry name" value="Rhomboid-like"/>
    <property type="match status" value="1"/>
</dbReference>
<feature type="transmembrane region" description="Helical" evidence="8">
    <location>
        <begin position="289"/>
        <end position="309"/>
    </location>
</feature>
<feature type="domain" description="Peptidase S54 rhomboid" evidence="9">
    <location>
        <begin position="196"/>
        <end position="342"/>
    </location>
</feature>
<protein>
    <recommendedName>
        <fullName evidence="9">Peptidase S54 rhomboid domain-containing protein</fullName>
    </recommendedName>
</protein>
<evidence type="ECO:0000256" key="8">
    <source>
        <dbReference type="SAM" id="Phobius"/>
    </source>
</evidence>
<feature type="transmembrane region" description="Helical" evidence="8">
    <location>
        <begin position="214"/>
        <end position="232"/>
    </location>
</feature>
<dbReference type="InterPro" id="IPR022764">
    <property type="entry name" value="Peptidase_S54_rhomboid_dom"/>
</dbReference>
<evidence type="ECO:0000256" key="2">
    <source>
        <dbReference type="ARBA" id="ARBA00009045"/>
    </source>
</evidence>
<evidence type="ECO:0000256" key="1">
    <source>
        <dbReference type="ARBA" id="ARBA00004141"/>
    </source>
</evidence>
<keyword evidence="6 8" id="KW-0472">Membrane</keyword>
<feature type="compositionally biased region" description="Low complexity" evidence="7">
    <location>
        <begin position="51"/>
        <end position="63"/>
    </location>
</feature>
<proteinExistence type="inferred from homology"/>
<name>A0AA38HER1_9TREE</name>
<feature type="transmembrane region" description="Helical" evidence="8">
    <location>
        <begin position="263"/>
        <end position="283"/>
    </location>
</feature>
<dbReference type="InterPro" id="IPR035952">
    <property type="entry name" value="Rhomboid-like_sf"/>
</dbReference>
<dbReference type="GO" id="GO:0006465">
    <property type="term" value="P:signal peptide processing"/>
    <property type="evidence" value="ECO:0007669"/>
    <property type="project" value="TreeGrafter"/>
</dbReference>
<comment type="similarity">
    <text evidence="2">Belongs to the peptidase S54 family.</text>
</comment>
<dbReference type="PANTHER" id="PTHR43731:SF14">
    <property type="entry name" value="PRESENILIN-ASSOCIATED RHOMBOID-LIKE PROTEIN, MITOCHONDRIAL"/>
    <property type="match status" value="1"/>
</dbReference>
<sequence>MSLWTPLSLGSVLRRSLTGHAAFSASAVAGPSRRCASAVIPASARRFLSSSPVSRQPVVPRRPATGATLGLPSKAPASPRISSIPTAPQGGSSIFAQVFRRAFSSSRPGLLRQTYFPKKGGYGGRQPPPGGWFSNLRRRIDRLSPTAVVYTLIALNVVVFLLWQYGLQSWQRFRDPSLHNFLTKNFVLNEANIMAGRVWTLLTACFSHSSGTHIFVNCLSLYFVAPAVASLIGSSAFLGLYLGGGIIASGISLAWHRFRGDKWAGSEGASGAIYACLGFYGAIFPNTTFLLFFVLPMPAWVLIGGMFAYDGYSAFFRPGSGTDSAGHVGGIMAGLGAALFARRRGMGGGIGRFGRF</sequence>
<dbReference type="GO" id="GO:0016020">
    <property type="term" value="C:membrane"/>
    <property type="evidence" value="ECO:0007669"/>
    <property type="project" value="UniProtKB-SubCell"/>
</dbReference>
<comment type="caution">
    <text evidence="10">The sequence shown here is derived from an EMBL/GenBank/DDBJ whole genome shotgun (WGS) entry which is preliminary data.</text>
</comment>
<organism evidence="10 11">
    <name type="scientific">Dioszegia hungarica</name>
    <dbReference type="NCBI Taxonomy" id="4972"/>
    <lineage>
        <taxon>Eukaryota</taxon>
        <taxon>Fungi</taxon>
        <taxon>Dikarya</taxon>
        <taxon>Basidiomycota</taxon>
        <taxon>Agaricomycotina</taxon>
        <taxon>Tremellomycetes</taxon>
        <taxon>Tremellales</taxon>
        <taxon>Bulleribasidiaceae</taxon>
        <taxon>Dioszegia</taxon>
    </lineage>
</organism>
<evidence type="ECO:0000313" key="11">
    <source>
        <dbReference type="Proteomes" id="UP001164286"/>
    </source>
</evidence>
<evidence type="ECO:0000256" key="3">
    <source>
        <dbReference type="ARBA" id="ARBA00022692"/>
    </source>
</evidence>
<dbReference type="PANTHER" id="PTHR43731">
    <property type="entry name" value="RHOMBOID PROTEASE"/>
    <property type="match status" value="1"/>
</dbReference>